<protein>
    <submittedName>
        <fullName evidence="2">Uncharacterized protein</fullName>
    </submittedName>
</protein>
<keyword evidence="1" id="KW-0472">Membrane</keyword>
<keyword evidence="1" id="KW-0812">Transmembrane</keyword>
<accession>A0A9N8PMU1</accession>
<dbReference type="OrthoDB" id="3917418at2759"/>
<sequence>MPILEALCIALFILWIVVQVSLYTFFPLLIPINDIGEALDLYLWIVPRLHILCVLIEEIIVEVFETVVRWVFGTER</sequence>
<evidence type="ECO:0000313" key="3">
    <source>
        <dbReference type="Proteomes" id="UP000714618"/>
    </source>
</evidence>
<organism evidence="2 3">
    <name type="scientific">Aureobasidium mustum</name>
    <dbReference type="NCBI Taxonomy" id="2773714"/>
    <lineage>
        <taxon>Eukaryota</taxon>
        <taxon>Fungi</taxon>
        <taxon>Dikarya</taxon>
        <taxon>Ascomycota</taxon>
        <taxon>Pezizomycotina</taxon>
        <taxon>Dothideomycetes</taxon>
        <taxon>Dothideomycetidae</taxon>
        <taxon>Dothideales</taxon>
        <taxon>Saccotheciaceae</taxon>
        <taxon>Aureobasidium</taxon>
    </lineage>
</organism>
<proteinExistence type="predicted"/>
<dbReference type="Proteomes" id="UP000714618">
    <property type="component" value="Unassembled WGS sequence"/>
</dbReference>
<feature type="transmembrane region" description="Helical" evidence="1">
    <location>
        <begin position="7"/>
        <end position="29"/>
    </location>
</feature>
<reference evidence="2" key="1">
    <citation type="submission" date="2020-06" db="EMBL/GenBank/DDBJ databases">
        <authorList>
            <person name="Onetto C."/>
        </authorList>
    </citation>
    <scope>NUCLEOTIDE SEQUENCE</scope>
</reference>
<keyword evidence="3" id="KW-1185">Reference proteome</keyword>
<gene>
    <name evidence="2" type="ORF">AWRI4233_LOCUS9875</name>
</gene>
<evidence type="ECO:0000313" key="2">
    <source>
        <dbReference type="EMBL" id="CAD0101050.1"/>
    </source>
</evidence>
<dbReference type="EMBL" id="CAIJEO010000013">
    <property type="protein sequence ID" value="CAD0101050.1"/>
    <property type="molecule type" value="Genomic_DNA"/>
</dbReference>
<name>A0A9N8PMU1_9PEZI</name>
<dbReference type="AlphaFoldDB" id="A0A9N8PMU1"/>
<keyword evidence="1" id="KW-1133">Transmembrane helix</keyword>
<comment type="caution">
    <text evidence="2">The sequence shown here is derived from an EMBL/GenBank/DDBJ whole genome shotgun (WGS) entry which is preliminary data.</text>
</comment>
<evidence type="ECO:0000256" key="1">
    <source>
        <dbReference type="SAM" id="Phobius"/>
    </source>
</evidence>